<evidence type="ECO:0008006" key="4">
    <source>
        <dbReference type="Google" id="ProtNLM"/>
    </source>
</evidence>
<keyword evidence="3" id="KW-1185">Reference proteome</keyword>
<keyword evidence="1" id="KW-0812">Transmembrane</keyword>
<protein>
    <recommendedName>
        <fullName evidence="4">Glycosyltransferase family 25</fullName>
    </recommendedName>
</protein>
<evidence type="ECO:0000313" key="2">
    <source>
        <dbReference type="EMBL" id="CAK9206771.1"/>
    </source>
</evidence>
<accession>A0ABP0TWF0</accession>
<evidence type="ECO:0000256" key="1">
    <source>
        <dbReference type="SAM" id="Phobius"/>
    </source>
</evidence>
<name>A0ABP0TWF0_9BRYO</name>
<organism evidence="2 3">
    <name type="scientific">Sphagnum troendelagicum</name>
    <dbReference type="NCBI Taxonomy" id="128251"/>
    <lineage>
        <taxon>Eukaryota</taxon>
        <taxon>Viridiplantae</taxon>
        <taxon>Streptophyta</taxon>
        <taxon>Embryophyta</taxon>
        <taxon>Bryophyta</taxon>
        <taxon>Sphagnophytina</taxon>
        <taxon>Sphagnopsida</taxon>
        <taxon>Sphagnales</taxon>
        <taxon>Sphagnaceae</taxon>
        <taxon>Sphagnum</taxon>
    </lineage>
</organism>
<keyword evidence="1" id="KW-0472">Membrane</keyword>
<evidence type="ECO:0000313" key="3">
    <source>
        <dbReference type="Proteomes" id="UP001497512"/>
    </source>
</evidence>
<gene>
    <name evidence="2" type="ORF">CSSPTR1EN2_LOCUS8515</name>
</gene>
<sequence length="294" mass="33318">MRTLTQLISILVISMFIIFITTFFLQENMLNDNKMQHANIPNKSSKVAKYNNKDNMIKLEGYVVSVDDERFNNVKLLLNALGIEIHQHVPHAYDSEVVLKAIEEFPLGWDLDIKIRGKCMSNRMAFFDLVHNFANDKNAKNTSWRLIFEDDADLHPSLKPSQAQEAIQEGLILAADDGALFMGVCMPVNCTDNRTLTDSSIVAGKCTGICAHALAFTKWKAKIIASLIDELLQPGNPHRTQNFDEMLQFYSIEHKILALGLNLKSPIPDVYEHYGLFFQNRGKFPSFINEGLQL</sequence>
<feature type="transmembrane region" description="Helical" evidence="1">
    <location>
        <begin position="6"/>
        <end position="25"/>
    </location>
</feature>
<dbReference type="EMBL" id="OZ019907">
    <property type="protein sequence ID" value="CAK9206771.1"/>
    <property type="molecule type" value="Genomic_DNA"/>
</dbReference>
<keyword evidence="1" id="KW-1133">Transmembrane helix</keyword>
<proteinExistence type="predicted"/>
<reference evidence="2" key="1">
    <citation type="submission" date="2024-02" db="EMBL/GenBank/DDBJ databases">
        <authorList>
            <consortium name="ELIXIR-Norway"/>
            <consortium name="Elixir Norway"/>
        </authorList>
    </citation>
    <scope>NUCLEOTIDE SEQUENCE</scope>
</reference>
<dbReference type="Proteomes" id="UP001497512">
    <property type="component" value="Chromosome 15"/>
</dbReference>